<protein>
    <recommendedName>
        <fullName evidence="10">Sugar phosphate phosphatase</fullName>
        <ecNumber evidence="10">2.1.1.-</ecNumber>
        <ecNumber evidence="10">3.1.3.-</ecNumber>
    </recommendedName>
</protein>
<evidence type="ECO:0000256" key="1">
    <source>
        <dbReference type="ARBA" id="ARBA00000807"/>
    </source>
</evidence>
<dbReference type="Pfam" id="PF01937">
    <property type="entry name" value="ARMT1-like_dom"/>
    <property type="match status" value="1"/>
</dbReference>
<dbReference type="GO" id="GO:0008983">
    <property type="term" value="F:protein-glutamate O-methyltransferase activity"/>
    <property type="evidence" value="ECO:0007669"/>
    <property type="project" value="RHEA"/>
</dbReference>
<feature type="domain" description="Damage-control phosphatase ARMT1-like metal-binding" evidence="11">
    <location>
        <begin position="26"/>
        <end position="421"/>
    </location>
</feature>
<accession>O45417</accession>
<evidence type="ECO:0000259" key="11">
    <source>
        <dbReference type="Pfam" id="PF01937"/>
    </source>
</evidence>
<dbReference type="GO" id="GO:0097023">
    <property type="term" value="F:fructose 6-phosphate aldolase activity"/>
    <property type="evidence" value="ECO:0007669"/>
    <property type="project" value="RHEA"/>
</dbReference>
<gene>
    <name evidence="12" type="ORF">CELE_F31D4.2</name>
    <name evidence="12 14" type="ORF">F31D4.2</name>
</gene>
<dbReference type="InterPro" id="IPR036075">
    <property type="entry name" value="ARMT-1-like_metal-bd_sf"/>
</dbReference>
<comment type="domain">
    <text evidence="10">Subfamily III proteins have a conserved RTxK motif about 40-50 residues from the C-terminus; the threonine may be replaced by serine or cysteine.</text>
</comment>
<comment type="catalytic activity">
    <reaction evidence="2 10">
        <text>beta-D-fructose 1-phosphate + H2O = D-fructose + phosphate</text>
        <dbReference type="Rhea" id="RHEA:35603"/>
        <dbReference type="ChEBI" id="CHEBI:15377"/>
        <dbReference type="ChEBI" id="CHEBI:37721"/>
        <dbReference type="ChEBI" id="CHEBI:43474"/>
        <dbReference type="ChEBI" id="CHEBI:138881"/>
    </reaction>
</comment>
<evidence type="ECO:0000256" key="8">
    <source>
        <dbReference type="ARBA" id="ARBA00045980"/>
    </source>
</evidence>
<dbReference type="GO" id="GO:0016791">
    <property type="term" value="F:phosphatase activity"/>
    <property type="evidence" value="ECO:0000318"/>
    <property type="project" value="GO_Central"/>
</dbReference>
<sequence length="450" mass="51401">MENADEYDHLAPKLRGKKEGTFAYYTVRDRWPKIVTGLVDQLAQKRASLIEKYGSEVESDIAAILEVFSKLRYEIMTDKPLCNLMDTQLDSEMWRNLLSDMRTAAMPDEVEDLTFFKGPWLFVECWLYRFIWSTFAKTIRLSEYDYFQDSKRKNFLDHLPQIEESAAFINKISAKDAPVHELFGINTILKMSLWGNRADMSLTGGDDHTLAMSSMSASSKLADFVLIDDVNDMIVKVLGPLKINANHETNRRIDIILDNSGVELTGDLIVAEFFISRGFADKVVIHGKAIPWFVSDVTKPDLDWTIEQLKNGENIGEESRALGEKLEKRMKSGQIVYQDHLFWISPHAYYAMEKEARDLYDDLKNSSLIIFKGDLNYRKLVGDRDWDLDTSFKTACRGFAPCPFMALRTLKAETVAGLSEESIAILLEKFEEDNTWMTSGEYAVCQLGGI</sequence>
<evidence type="ECO:0000313" key="13">
    <source>
        <dbReference type="Proteomes" id="UP000001940"/>
    </source>
</evidence>
<dbReference type="OrthoDB" id="541375at2759"/>
<evidence type="ECO:0000313" key="14">
    <source>
        <dbReference type="WormBase" id="F31D4.2"/>
    </source>
</evidence>
<evidence type="ECO:0000256" key="2">
    <source>
        <dbReference type="ARBA" id="ARBA00001326"/>
    </source>
</evidence>
<dbReference type="GO" id="GO:0032259">
    <property type="term" value="P:methylation"/>
    <property type="evidence" value="ECO:0007669"/>
    <property type="project" value="UniProtKB-KW"/>
</dbReference>
<dbReference type="FunFam" id="3.40.50.10880:FF:000005">
    <property type="entry name" value="DUF89-domain-containing protein"/>
    <property type="match status" value="1"/>
</dbReference>
<reference evidence="12 13" key="1">
    <citation type="journal article" date="1998" name="Science">
        <title>Genome sequence of the nematode C. elegans: a platform for investigating biology.</title>
        <authorList>
            <consortium name="The C. elegans sequencing consortium"/>
            <person name="Sulson J.E."/>
            <person name="Waterston R."/>
        </authorList>
    </citation>
    <scope>NUCLEOTIDE SEQUENCE [LARGE SCALE GENOMIC DNA]</scope>
    <source>
        <strain evidence="12 13">Bristol N2</strain>
    </source>
</reference>
<dbReference type="AGR" id="WB:WBGene00009290"/>
<dbReference type="Gene3D" id="1.20.930.60">
    <property type="match status" value="1"/>
</dbReference>
<evidence type="ECO:0000256" key="3">
    <source>
        <dbReference type="ARBA" id="ARBA00009519"/>
    </source>
</evidence>
<dbReference type="GO" id="GO:0103026">
    <property type="term" value="F:fructose-1-phosphatase activity"/>
    <property type="evidence" value="ECO:0007669"/>
    <property type="project" value="RHEA"/>
</dbReference>
<dbReference type="Bgee" id="WBGene00009290">
    <property type="expression patterns" value="Expressed in pharyngeal muscle cell (C elegans) and 4 other cell types or tissues"/>
</dbReference>
<dbReference type="EMBL" id="BX284605">
    <property type="protein sequence ID" value="CAB07370.1"/>
    <property type="molecule type" value="Genomic_DNA"/>
</dbReference>
<dbReference type="RefSeq" id="NP_508025.1">
    <property type="nucleotide sequence ID" value="NM_075624.6"/>
</dbReference>
<dbReference type="KEGG" id="cel:CELE_F31D4.2"/>
<dbReference type="PANTHER" id="PTHR12260:SF6">
    <property type="entry name" value="DAMAGE-CONTROL PHOSPHATASE ARMT1"/>
    <property type="match status" value="1"/>
</dbReference>
<dbReference type="SMR" id="O45417"/>
<dbReference type="InterPro" id="IPR039763">
    <property type="entry name" value="ARMT1"/>
</dbReference>
<dbReference type="FunCoup" id="O45417">
    <property type="interactions" value="2623"/>
</dbReference>
<keyword evidence="13" id="KW-1185">Reference proteome</keyword>
<comment type="function">
    <text evidence="8 10">Metal-dependent phosphatase that shows phosphatase activity against several substrates, including fructose-1-phosphate and fructose-6-phosphate. Its preference for fructose-1-phosphate, a strong glycating agent that causes DNA damage rather than a canonical yeast metabolite, suggests a damage-control function in hexose phosphate metabolism. Has also been shown to have O-methyltransferase activity that methylates glutamate residues of target proteins to form gamma-glutamyl methyl ester residues. Possibly methylates PCNA, suggesting it is involved in the DNA damage response.</text>
</comment>
<proteinExistence type="evidence at protein level"/>
<name>O45417_CAEEL</name>
<evidence type="ECO:0000256" key="7">
    <source>
        <dbReference type="ARBA" id="ARBA00023211"/>
    </source>
</evidence>
<keyword evidence="10" id="KW-0808">Transferase</keyword>
<comment type="catalytic activity">
    <reaction evidence="1 10">
        <text>L-glutamyl-[protein] + S-adenosyl-L-methionine = [protein]-L-glutamate 5-O-methyl ester + S-adenosyl-L-homocysteine</text>
        <dbReference type="Rhea" id="RHEA:24452"/>
        <dbReference type="Rhea" id="RHEA-COMP:10208"/>
        <dbReference type="Rhea" id="RHEA-COMP:10311"/>
        <dbReference type="ChEBI" id="CHEBI:29973"/>
        <dbReference type="ChEBI" id="CHEBI:57856"/>
        <dbReference type="ChEBI" id="CHEBI:59789"/>
        <dbReference type="ChEBI" id="CHEBI:82795"/>
    </reaction>
</comment>
<dbReference type="Gene3D" id="3.40.50.10880">
    <property type="entry name" value="Uncharacterised protein PF01937, DUF89, domain 3"/>
    <property type="match status" value="1"/>
</dbReference>
<dbReference type="WormBase" id="F31D4.2">
    <property type="protein sequence ID" value="CE15928"/>
    <property type="gene ID" value="WBGene00009290"/>
</dbReference>
<dbReference type="PaxDb" id="6239-F31D4.2"/>
<keyword evidence="6 10" id="KW-0378">Hydrolase</keyword>
<evidence type="ECO:0000313" key="12">
    <source>
        <dbReference type="EMBL" id="CAB07370.1"/>
    </source>
</evidence>
<keyword evidence="4" id="KW-0533">Nickel</keyword>
<dbReference type="HOGENOM" id="CLU_030117_2_1_1"/>
<dbReference type="PIR" id="T21593">
    <property type="entry name" value="T21593"/>
</dbReference>
<dbReference type="PANTHER" id="PTHR12260">
    <property type="entry name" value="DAMAGE-CONTROL PHOSPHATASE ARMT1"/>
    <property type="match status" value="1"/>
</dbReference>
<dbReference type="InParanoid" id="O45417"/>
<evidence type="ECO:0007829" key="15">
    <source>
        <dbReference type="PeptideAtlas" id="O45417"/>
    </source>
</evidence>
<dbReference type="InterPro" id="IPR002791">
    <property type="entry name" value="ARMT1-like_metal-bd"/>
</dbReference>
<keyword evidence="5 10" id="KW-0479">Metal-binding</keyword>
<keyword evidence="7 10" id="KW-0464">Manganese</keyword>
<dbReference type="GO" id="GO:0006974">
    <property type="term" value="P:DNA damage response"/>
    <property type="evidence" value="ECO:0000318"/>
    <property type="project" value="GO_Central"/>
</dbReference>
<organism evidence="12 13">
    <name type="scientific">Caenorhabditis elegans</name>
    <dbReference type="NCBI Taxonomy" id="6239"/>
    <lineage>
        <taxon>Eukaryota</taxon>
        <taxon>Metazoa</taxon>
        <taxon>Ecdysozoa</taxon>
        <taxon>Nematoda</taxon>
        <taxon>Chromadorea</taxon>
        <taxon>Rhabditida</taxon>
        <taxon>Rhabditina</taxon>
        <taxon>Rhabditomorpha</taxon>
        <taxon>Rhabditoidea</taxon>
        <taxon>Rhabditidae</taxon>
        <taxon>Peloderinae</taxon>
        <taxon>Caenorhabditis</taxon>
    </lineage>
</organism>
<comment type="similarity">
    <text evidence="3 10">Belongs to the damage-control phosphatase family. Sugar phosphate phosphatase III subfamily.</text>
</comment>
<dbReference type="OMA" id="INMWSNC"/>
<dbReference type="PeptideAtlas" id="O45417"/>
<keyword evidence="10" id="KW-0489">Methyltransferase</keyword>
<dbReference type="UCSC" id="F31D4.2">
    <property type="organism name" value="c. elegans"/>
</dbReference>
<comment type="cofactor">
    <cofactor evidence="10">
        <name>Mn(2+)</name>
        <dbReference type="ChEBI" id="CHEBI:29035"/>
    </cofactor>
    <cofactor evidence="10">
        <name>Ni(2+)</name>
        <dbReference type="ChEBI" id="CHEBI:49786"/>
    </cofactor>
</comment>
<dbReference type="PhylomeDB" id="O45417"/>
<dbReference type="EC" id="2.1.1.-" evidence="10"/>
<evidence type="ECO:0000256" key="4">
    <source>
        <dbReference type="ARBA" id="ARBA00022596"/>
    </source>
</evidence>
<evidence type="ECO:0000256" key="6">
    <source>
        <dbReference type="ARBA" id="ARBA00022801"/>
    </source>
</evidence>
<dbReference type="GeneID" id="180370"/>
<dbReference type="GO" id="GO:0046872">
    <property type="term" value="F:metal ion binding"/>
    <property type="evidence" value="ECO:0007669"/>
    <property type="project" value="UniProtKB-UniRule"/>
</dbReference>
<evidence type="ECO:0000256" key="10">
    <source>
        <dbReference type="RuleBase" id="RU367030"/>
    </source>
</evidence>
<dbReference type="Proteomes" id="UP000001940">
    <property type="component" value="Chromosome V"/>
</dbReference>
<dbReference type="GO" id="GO:0016462">
    <property type="term" value="F:pyrophosphatase activity"/>
    <property type="evidence" value="ECO:0007669"/>
    <property type="project" value="UniProtKB-ARBA"/>
</dbReference>
<dbReference type="STRING" id="6239.F31D4.2.1"/>
<dbReference type="AlphaFoldDB" id="O45417"/>
<keyword evidence="15" id="KW-1267">Proteomics identification</keyword>
<evidence type="ECO:0000256" key="5">
    <source>
        <dbReference type="ARBA" id="ARBA00022723"/>
    </source>
</evidence>
<dbReference type="SUPFAM" id="SSF111321">
    <property type="entry name" value="AF1104-like"/>
    <property type="match status" value="1"/>
</dbReference>
<dbReference type="CTD" id="180370"/>
<comment type="catalytic activity">
    <reaction evidence="9 10">
        <text>beta-D-fructose 6-phosphate = dihydroxyacetone + D-glyceraldehyde 3-phosphate</text>
        <dbReference type="Rhea" id="RHEA:28002"/>
        <dbReference type="ChEBI" id="CHEBI:16016"/>
        <dbReference type="ChEBI" id="CHEBI:57634"/>
        <dbReference type="ChEBI" id="CHEBI:59776"/>
    </reaction>
</comment>
<evidence type="ECO:0000256" key="9">
    <source>
        <dbReference type="ARBA" id="ARBA00048809"/>
    </source>
</evidence>
<dbReference type="eggNOG" id="KOG3870">
    <property type="taxonomic scope" value="Eukaryota"/>
</dbReference>
<dbReference type="GO" id="GO:0030643">
    <property type="term" value="P:intracellular phosphate ion homeostasis"/>
    <property type="evidence" value="ECO:0007669"/>
    <property type="project" value="UniProtKB-ARBA"/>
</dbReference>
<dbReference type="EC" id="3.1.3.-" evidence="10"/>